<name>A0A0C1FZC5_9SPHI</name>
<evidence type="ECO:0000313" key="2">
    <source>
        <dbReference type="Proteomes" id="UP000031246"/>
    </source>
</evidence>
<protein>
    <submittedName>
        <fullName evidence="1">Glycosyl transferase</fullName>
    </submittedName>
</protein>
<proteinExistence type="predicted"/>
<organism evidence="1 2">
    <name type="scientific">Pedobacter kyungheensis</name>
    <dbReference type="NCBI Taxonomy" id="1069985"/>
    <lineage>
        <taxon>Bacteria</taxon>
        <taxon>Pseudomonadati</taxon>
        <taxon>Bacteroidota</taxon>
        <taxon>Sphingobacteriia</taxon>
        <taxon>Sphingobacteriales</taxon>
        <taxon>Sphingobacteriaceae</taxon>
        <taxon>Pedobacter</taxon>
    </lineage>
</organism>
<dbReference type="OrthoDB" id="9815923at2"/>
<sequence>MKVTGFTFLRNAIVNDYPAKEAILSVLPLCDDFIVALGNSTDGTSEMVKQIDPEKIRTIDTIWDDSIREGGRVFADETNKALAQISADTDWMIYIQGDEAIHEEYLPLIKKEMEQELNNPNVEALLLKYKHFYASYDYLAESRRWYRREVRIIKNLPGVHSYRDAQGFRISDRKLKVKLIDAYVYHYGWVKPPKGLQGKVRNFNQFYQTEEWIEANYPVQDTFDMHNADRLVHFKGSHPKIMQPRIAAANWKFEKDLTKETPKMNFRRKLLQKIEDLTGLRLFEYRNYKIVK</sequence>
<keyword evidence="2" id="KW-1185">Reference proteome</keyword>
<dbReference type="AlphaFoldDB" id="A0A0C1FZC5"/>
<reference evidence="1 2" key="1">
    <citation type="submission" date="2014-10" db="EMBL/GenBank/DDBJ databases">
        <title>Pedobacter Kyungheensis.</title>
        <authorList>
            <person name="Anderson B.M."/>
            <person name="Newman J.D."/>
        </authorList>
    </citation>
    <scope>NUCLEOTIDE SEQUENCE [LARGE SCALE GENOMIC DNA]</scope>
    <source>
        <strain evidence="1 2">KACC 16221</strain>
    </source>
</reference>
<evidence type="ECO:0000313" key="1">
    <source>
        <dbReference type="EMBL" id="KIA93204.1"/>
    </source>
</evidence>
<dbReference type="Proteomes" id="UP000031246">
    <property type="component" value="Unassembled WGS sequence"/>
</dbReference>
<accession>A0A0C1FZC5</accession>
<dbReference type="RefSeq" id="WP_039477219.1">
    <property type="nucleotide sequence ID" value="NZ_JSYN01000016.1"/>
</dbReference>
<comment type="caution">
    <text evidence="1">The sequence shown here is derived from an EMBL/GenBank/DDBJ whole genome shotgun (WGS) entry which is preliminary data.</text>
</comment>
<dbReference type="SUPFAM" id="SSF53448">
    <property type="entry name" value="Nucleotide-diphospho-sugar transferases"/>
    <property type="match status" value="1"/>
</dbReference>
<dbReference type="EMBL" id="JSYN01000016">
    <property type="protein sequence ID" value="KIA93204.1"/>
    <property type="molecule type" value="Genomic_DNA"/>
</dbReference>
<keyword evidence="1" id="KW-0808">Transferase</keyword>
<gene>
    <name evidence="1" type="ORF">OC25_14340</name>
</gene>
<dbReference type="Gene3D" id="3.90.550.10">
    <property type="entry name" value="Spore Coat Polysaccharide Biosynthesis Protein SpsA, Chain A"/>
    <property type="match status" value="1"/>
</dbReference>
<dbReference type="GO" id="GO:0016740">
    <property type="term" value="F:transferase activity"/>
    <property type="evidence" value="ECO:0007669"/>
    <property type="project" value="UniProtKB-KW"/>
</dbReference>
<dbReference type="InterPro" id="IPR029044">
    <property type="entry name" value="Nucleotide-diphossugar_trans"/>
</dbReference>